<dbReference type="PANTHER" id="PTHR46246:SF1">
    <property type="entry name" value="GUANOSINE-3',5'-BIS(DIPHOSPHATE) 3'-PYROPHOSPHOHYDROLASE MESH1"/>
    <property type="match status" value="1"/>
</dbReference>
<keyword evidence="8" id="KW-1185">Reference proteome</keyword>
<evidence type="ECO:0000256" key="2">
    <source>
        <dbReference type="ARBA" id="ARBA00038354"/>
    </source>
</evidence>
<evidence type="ECO:0000256" key="3">
    <source>
        <dbReference type="ARBA" id="ARBA00040793"/>
    </source>
</evidence>
<evidence type="ECO:0000256" key="1">
    <source>
        <dbReference type="ARBA" id="ARBA00037781"/>
    </source>
</evidence>
<protein>
    <recommendedName>
        <fullName evidence="3">Guanosine-3',5'-bis(diphosphate) 3'-pyrophosphohydrolase MESH1</fullName>
    </recommendedName>
    <alternativeName>
        <fullName evidence="4">Metazoan SpoT homolog 1</fullName>
    </alternativeName>
    <alternativeName>
        <fullName evidence="5">Penta-phosphate guanosine-3'-pyrophosphohydrolase</fullName>
    </alternativeName>
</protein>
<name>A0AAV5GNG3_9BASI</name>
<accession>A0AAV5GNG3</accession>
<dbReference type="InterPro" id="IPR003607">
    <property type="entry name" value="HD/PDEase_dom"/>
</dbReference>
<evidence type="ECO:0000256" key="5">
    <source>
        <dbReference type="ARBA" id="ARBA00041770"/>
    </source>
</evidence>
<dbReference type="GO" id="GO:0008893">
    <property type="term" value="F:guanosine-3',5'-bis(diphosphate) 3'-diphosphatase activity"/>
    <property type="evidence" value="ECO:0007669"/>
    <property type="project" value="TreeGrafter"/>
</dbReference>
<dbReference type="AlphaFoldDB" id="A0AAV5GNG3"/>
<dbReference type="SMART" id="SM00471">
    <property type="entry name" value="HDc"/>
    <property type="match status" value="1"/>
</dbReference>
<gene>
    <name evidence="7" type="ORF">Rhopal_004492-T1</name>
</gene>
<dbReference type="SUPFAM" id="SSF109604">
    <property type="entry name" value="HD-domain/PDEase-like"/>
    <property type="match status" value="1"/>
</dbReference>
<reference evidence="7 8" key="1">
    <citation type="submission" date="2021-12" db="EMBL/GenBank/DDBJ databases">
        <title>High titer production of polyol ester of fatty acids by Rhodotorula paludigena BS15 towards product separation-free biomass refinery.</title>
        <authorList>
            <person name="Mano J."/>
            <person name="Ono H."/>
            <person name="Tanaka T."/>
            <person name="Naito K."/>
            <person name="Sushida H."/>
            <person name="Ike M."/>
            <person name="Tokuyasu K."/>
            <person name="Kitaoka M."/>
        </authorList>
    </citation>
    <scope>NUCLEOTIDE SEQUENCE [LARGE SCALE GENOMIC DNA]</scope>
    <source>
        <strain evidence="7 8">BS15</strain>
    </source>
</reference>
<evidence type="ECO:0000313" key="7">
    <source>
        <dbReference type="EMBL" id="GJN91469.1"/>
    </source>
</evidence>
<comment type="caution">
    <text evidence="7">The sequence shown here is derived from an EMBL/GenBank/DDBJ whole genome shotgun (WGS) entry which is preliminary data.</text>
</comment>
<comment type="similarity">
    <text evidence="2">Belongs to the MESH1 family.</text>
</comment>
<feature type="domain" description="HD/PDEase" evidence="6">
    <location>
        <begin position="33"/>
        <end position="145"/>
    </location>
</feature>
<dbReference type="Proteomes" id="UP001342314">
    <property type="component" value="Unassembled WGS sequence"/>
</dbReference>
<dbReference type="PANTHER" id="PTHR46246">
    <property type="entry name" value="GUANOSINE-3',5'-BIS(DIPHOSPHATE) 3'-PYROPHOSPHOHYDROLASE MESH1"/>
    <property type="match status" value="1"/>
</dbReference>
<evidence type="ECO:0000313" key="8">
    <source>
        <dbReference type="Proteomes" id="UP001342314"/>
    </source>
</evidence>
<sequence length="202" mass="22563">MSLLSNPSTLSQLLETAHFAALAHGQQRRKSPSQPAYIQHPLHVASLLAAPESSLHPHPPVEILQAAILHDTVEDTDVTEEDLRRVFGPVVTRIVLECSDDKALSKEARKQAQIDSAPHKSDEAKHVKLADKLSNLRDLMSSEGRPSGWSVKRIQEYFVWSKRVTDSCIHVNPGIGAQLDEIYRQGTFEVEGKTYKCHPDYQ</sequence>
<dbReference type="Gene3D" id="1.10.3210.10">
    <property type="entry name" value="Hypothetical protein af1432"/>
    <property type="match status" value="1"/>
</dbReference>
<evidence type="ECO:0000256" key="4">
    <source>
        <dbReference type="ARBA" id="ARBA00041464"/>
    </source>
</evidence>
<dbReference type="Pfam" id="PF13328">
    <property type="entry name" value="HD_4"/>
    <property type="match status" value="1"/>
</dbReference>
<comment type="function">
    <text evidence="1">ppGpp hydrolyzing enzyme involved in starvation response.</text>
</comment>
<dbReference type="EMBL" id="BQKY01000009">
    <property type="protein sequence ID" value="GJN91469.1"/>
    <property type="molecule type" value="Genomic_DNA"/>
</dbReference>
<proteinExistence type="inferred from homology"/>
<evidence type="ECO:0000259" key="6">
    <source>
        <dbReference type="SMART" id="SM00471"/>
    </source>
</evidence>
<dbReference type="CDD" id="cd00077">
    <property type="entry name" value="HDc"/>
    <property type="match status" value="1"/>
</dbReference>
<dbReference type="InterPro" id="IPR052194">
    <property type="entry name" value="MESH1"/>
</dbReference>
<organism evidence="7 8">
    <name type="scientific">Rhodotorula paludigena</name>
    <dbReference type="NCBI Taxonomy" id="86838"/>
    <lineage>
        <taxon>Eukaryota</taxon>
        <taxon>Fungi</taxon>
        <taxon>Dikarya</taxon>
        <taxon>Basidiomycota</taxon>
        <taxon>Pucciniomycotina</taxon>
        <taxon>Microbotryomycetes</taxon>
        <taxon>Sporidiobolales</taxon>
        <taxon>Sporidiobolaceae</taxon>
        <taxon>Rhodotorula</taxon>
    </lineage>
</organism>